<dbReference type="InterPro" id="IPR048527">
    <property type="entry name" value="Sde182_C"/>
</dbReference>
<evidence type="ECO:0008006" key="5">
    <source>
        <dbReference type="Google" id="ProtNLM"/>
    </source>
</evidence>
<dbReference type="AlphaFoldDB" id="A0A1F7F5X6"/>
<dbReference type="EMBL" id="MFYX01000113">
    <property type="protein sequence ID" value="OGK02060.1"/>
    <property type="molecule type" value="Genomic_DNA"/>
</dbReference>
<evidence type="ECO:0000259" key="1">
    <source>
        <dbReference type="Pfam" id="PF07632"/>
    </source>
</evidence>
<proteinExistence type="predicted"/>
<dbReference type="Gene3D" id="3.90.245.10">
    <property type="entry name" value="Ribonucleoside hydrolase-like"/>
    <property type="match status" value="1"/>
</dbReference>
<dbReference type="Pfam" id="PF07632">
    <property type="entry name" value="Sde182_NH-like"/>
    <property type="match status" value="1"/>
</dbReference>
<dbReference type="Pfam" id="PF21027">
    <property type="entry name" value="Sde0182_C"/>
    <property type="match status" value="1"/>
</dbReference>
<evidence type="ECO:0000313" key="4">
    <source>
        <dbReference type="Proteomes" id="UP000179243"/>
    </source>
</evidence>
<accession>A0A1F7F5X6</accession>
<evidence type="ECO:0000313" key="3">
    <source>
        <dbReference type="EMBL" id="OGK02060.1"/>
    </source>
</evidence>
<name>A0A1F7F5X6_UNCRA</name>
<dbReference type="InterPro" id="IPR036452">
    <property type="entry name" value="Ribo_hydro-like"/>
</dbReference>
<sequence>MLKKICIIFCITVFAATGYAEKIRCIIETDAGGDPDDEASLVRWFLYANEWDIEGIIATRPVTRSDNPNPLPTGLAIVQSYVNAYGEVYDSLKQHKADFPAKQFLWDRTVAGYNTVDDGVNLIIAAVDKADPRPVWFSNWGADDGTKSSLWRALDKVLAERGQAGYEAFKNKIRINGDPKFGAHDTSIIPLWRILTYTKCGTYPCEAFGSRWYHRFEPLTYNAGGFNITADVLTNHGPLGALYTIQKEGDTHEFLLVIPNGLCEPMRPQWGGWAGRYSATDNGPYARGPQYTWPDQQDAWQGSTNRDNTLKRWAVHLQNDFKARMDWCVKGFSQANHEPVPVVNGSDDLTHLTIEASPGSTVPLSAAGSSDPDGNALSYVWEYYREAGTYNGLVHIADSTAQTANVLVPSDIDDTDTIHVVLIVTDNGSPALTRYRRVLIVKQSHTRAAPAPASPEWDCPIMEACPNPLNPSTRITIHGRVIAGEEMIEINILNIHGKRLQKLSAARLASRANCQLPTCITWDASHLPSGMYIARAQIGAQTMEKRLILMK</sequence>
<feature type="domain" description="Cellulose-binding Sde182 C-terminal" evidence="2">
    <location>
        <begin position="361"/>
        <end position="440"/>
    </location>
</feature>
<comment type="caution">
    <text evidence="3">The sequence shown here is derived from an EMBL/GenBank/DDBJ whole genome shotgun (WGS) entry which is preliminary data.</text>
</comment>
<dbReference type="Gene3D" id="2.60.40.10">
    <property type="entry name" value="Immunoglobulins"/>
    <property type="match status" value="1"/>
</dbReference>
<dbReference type="GO" id="GO:0016799">
    <property type="term" value="F:hydrolase activity, hydrolyzing N-glycosyl compounds"/>
    <property type="evidence" value="ECO:0007669"/>
    <property type="project" value="InterPro"/>
</dbReference>
<reference evidence="3 4" key="1">
    <citation type="journal article" date="2016" name="Nat. Commun.">
        <title>Thousands of microbial genomes shed light on interconnected biogeochemical processes in an aquifer system.</title>
        <authorList>
            <person name="Anantharaman K."/>
            <person name="Brown C.T."/>
            <person name="Hug L.A."/>
            <person name="Sharon I."/>
            <person name="Castelle C.J."/>
            <person name="Probst A.J."/>
            <person name="Thomas B.C."/>
            <person name="Singh A."/>
            <person name="Wilkins M.J."/>
            <person name="Karaoz U."/>
            <person name="Brodie E.L."/>
            <person name="Williams K.H."/>
            <person name="Hubbard S.S."/>
            <person name="Banfield J.F."/>
        </authorList>
    </citation>
    <scope>NUCLEOTIDE SEQUENCE [LARGE SCALE GENOMIC DNA]</scope>
</reference>
<organism evidence="3 4">
    <name type="scientific">Candidatus Raymondbacteria bacterium RIFOXYD12_FULL_49_13</name>
    <dbReference type="NCBI Taxonomy" id="1817890"/>
    <lineage>
        <taxon>Bacteria</taxon>
        <taxon>Raymondiibacteriota</taxon>
    </lineage>
</organism>
<dbReference type="InterPro" id="IPR013783">
    <property type="entry name" value="Ig-like_fold"/>
</dbReference>
<evidence type="ECO:0000259" key="2">
    <source>
        <dbReference type="Pfam" id="PF21027"/>
    </source>
</evidence>
<dbReference type="InterPro" id="IPR011483">
    <property type="entry name" value="Sde182_NH-like"/>
</dbReference>
<feature type="domain" description="Cellulose-binding Sde182 nucleoside hydrolase-like" evidence="1">
    <location>
        <begin position="24"/>
        <end position="277"/>
    </location>
</feature>
<dbReference type="Proteomes" id="UP000179243">
    <property type="component" value="Unassembled WGS sequence"/>
</dbReference>
<protein>
    <recommendedName>
        <fullName evidence="5">DUF1593 domain-containing protein</fullName>
    </recommendedName>
</protein>
<gene>
    <name evidence="3" type="ORF">A2519_18740</name>
</gene>